<dbReference type="InterPro" id="IPR013154">
    <property type="entry name" value="ADH-like_N"/>
</dbReference>
<dbReference type="SUPFAM" id="SSF50129">
    <property type="entry name" value="GroES-like"/>
    <property type="match status" value="1"/>
</dbReference>
<name>A0AAW8B107_9GAMM</name>
<dbReference type="Pfam" id="PF08240">
    <property type="entry name" value="ADH_N"/>
    <property type="match status" value="1"/>
</dbReference>
<feature type="domain" description="Enoyl reductase (ER)" evidence="1">
    <location>
        <begin position="11"/>
        <end position="332"/>
    </location>
</feature>
<dbReference type="Proteomes" id="UP001178354">
    <property type="component" value="Unassembled WGS sequence"/>
</dbReference>
<reference evidence="2" key="1">
    <citation type="journal article" date="2010" name="Int. J. Syst. Evol. Microbiol.">
        <title>Porticoccus litoralis gen. nov., sp. nov., a gammaproteobacterium isolated from the Yellow Sea.</title>
        <authorList>
            <person name="Oh H.M."/>
            <person name="Kim H."/>
            <person name="Kim K.M."/>
            <person name="Min G.S."/>
            <person name="Cho J.C."/>
        </authorList>
    </citation>
    <scope>NUCLEOTIDE SEQUENCE</scope>
    <source>
        <strain evidence="2">DSM 25064</strain>
    </source>
</reference>
<proteinExistence type="predicted"/>
<keyword evidence="3" id="KW-1185">Reference proteome</keyword>
<dbReference type="AlphaFoldDB" id="A0AAW8B107"/>
<dbReference type="InterPro" id="IPR013149">
    <property type="entry name" value="ADH-like_C"/>
</dbReference>
<evidence type="ECO:0000313" key="2">
    <source>
        <dbReference type="EMBL" id="MDP1519989.1"/>
    </source>
</evidence>
<accession>A0AAW8B107</accession>
<evidence type="ECO:0000259" key="1">
    <source>
        <dbReference type="SMART" id="SM00829"/>
    </source>
</evidence>
<dbReference type="Gene3D" id="3.90.180.10">
    <property type="entry name" value="Medium-chain alcohol dehydrogenases, catalytic domain"/>
    <property type="match status" value="1"/>
</dbReference>
<dbReference type="GO" id="GO:0016491">
    <property type="term" value="F:oxidoreductase activity"/>
    <property type="evidence" value="ECO:0007669"/>
    <property type="project" value="InterPro"/>
</dbReference>
<gene>
    <name evidence="2" type="ORF">Q8A57_03315</name>
</gene>
<reference evidence="2" key="2">
    <citation type="submission" date="2023-08" db="EMBL/GenBank/DDBJ databases">
        <authorList>
            <person name="Luo J."/>
        </authorList>
    </citation>
    <scope>NUCLEOTIDE SEQUENCE</scope>
    <source>
        <strain evidence="2">DSM 25064</strain>
    </source>
</reference>
<dbReference type="RefSeq" id="WP_305169501.1">
    <property type="nucleotide sequence ID" value="NZ_JAUUUU010000001.1"/>
</dbReference>
<dbReference type="PANTHER" id="PTHR45033:SF3">
    <property type="entry name" value="DEHYDROGENASE, PUTATIVE (AFU_ORTHOLOGUE AFUA_2G13270)-RELATED"/>
    <property type="match status" value="1"/>
</dbReference>
<organism evidence="2 3">
    <name type="scientific">Porticoccus litoralis</name>
    <dbReference type="NCBI Taxonomy" id="434086"/>
    <lineage>
        <taxon>Bacteria</taxon>
        <taxon>Pseudomonadati</taxon>
        <taxon>Pseudomonadota</taxon>
        <taxon>Gammaproteobacteria</taxon>
        <taxon>Cellvibrionales</taxon>
        <taxon>Porticoccaceae</taxon>
        <taxon>Porticoccus</taxon>
    </lineage>
</organism>
<dbReference type="EMBL" id="JAUUUU010000001">
    <property type="protein sequence ID" value="MDP1519989.1"/>
    <property type="molecule type" value="Genomic_DNA"/>
</dbReference>
<evidence type="ECO:0000313" key="3">
    <source>
        <dbReference type="Proteomes" id="UP001178354"/>
    </source>
</evidence>
<dbReference type="InterPro" id="IPR020843">
    <property type="entry name" value="ER"/>
</dbReference>
<dbReference type="InterPro" id="IPR036291">
    <property type="entry name" value="NAD(P)-bd_dom_sf"/>
</dbReference>
<sequence>MKAVILTKTEGPHSLVVDEIDTPEPLPGEVRVRLRACALNRRDYWLTLGKYPKLTLPCIPGSDGAGVVEAVGANVDHGLLGQEVMIYPALDWGDDEACCGTDFRVLGMPDQGTFAEAICVPADNVHPKPPHLDWAQAAAMPLAGLTAWRACVTQAEVRPGQRILITGAGSGVSGFAIQWCLKLGAEVYVTSGSQEKLSHAIALGVSGAENYHDPDCYRKLRQQSGGFHAIIDSAGGNAVNALLDTLLPAGRFVFFGATLGNPETGLEMPKLFFRQIRIQGTTMGTNAEFAAMLDFACRHQVKPDIDRVMPLHAAAEACQLMADFSQSGKIVLLTS</sequence>
<dbReference type="Pfam" id="PF00107">
    <property type="entry name" value="ADH_zinc_N"/>
    <property type="match status" value="1"/>
</dbReference>
<protein>
    <submittedName>
        <fullName evidence="2">Zinc-binding dehydrogenase</fullName>
    </submittedName>
</protein>
<comment type="caution">
    <text evidence="2">The sequence shown here is derived from an EMBL/GenBank/DDBJ whole genome shotgun (WGS) entry which is preliminary data.</text>
</comment>
<dbReference type="SMART" id="SM00829">
    <property type="entry name" value="PKS_ER"/>
    <property type="match status" value="1"/>
</dbReference>
<dbReference type="PANTHER" id="PTHR45033">
    <property type="match status" value="1"/>
</dbReference>
<dbReference type="InterPro" id="IPR011032">
    <property type="entry name" value="GroES-like_sf"/>
</dbReference>
<dbReference type="SUPFAM" id="SSF51735">
    <property type="entry name" value="NAD(P)-binding Rossmann-fold domains"/>
    <property type="match status" value="1"/>
</dbReference>
<dbReference type="InterPro" id="IPR052711">
    <property type="entry name" value="Zinc_ADH-like"/>
</dbReference>